<feature type="transmembrane region" description="Helical" evidence="1">
    <location>
        <begin position="20"/>
        <end position="38"/>
    </location>
</feature>
<accession>A0A517U4Z8</accession>
<name>A0A517U4Z8_9BACT</name>
<dbReference type="EMBL" id="CP036339">
    <property type="protein sequence ID" value="QDT75692.1"/>
    <property type="molecule type" value="Genomic_DNA"/>
</dbReference>
<keyword evidence="1" id="KW-1133">Transmembrane helix</keyword>
<organism evidence="2 3">
    <name type="scientific">Lacipirellula limnantheis</name>
    <dbReference type="NCBI Taxonomy" id="2528024"/>
    <lineage>
        <taxon>Bacteria</taxon>
        <taxon>Pseudomonadati</taxon>
        <taxon>Planctomycetota</taxon>
        <taxon>Planctomycetia</taxon>
        <taxon>Pirellulales</taxon>
        <taxon>Lacipirellulaceae</taxon>
        <taxon>Lacipirellula</taxon>
    </lineage>
</organism>
<evidence type="ECO:0000313" key="2">
    <source>
        <dbReference type="EMBL" id="QDT75692.1"/>
    </source>
</evidence>
<evidence type="ECO:0000313" key="3">
    <source>
        <dbReference type="Proteomes" id="UP000317909"/>
    </source>
</evidence>
<dbReference type="KEGG" id="llh:I41_49340"/>
<protein>
    <submittedName>
        <fullName evidence="2">Uncharacterized protein</fullName>
    </submittedName>
</protein>
<sequence length="77" mass="8212">MTGFVGNLLAPKTIDTTMEGAAGLAIAIHLLLLGLSSAQHSIIARSAFQRIWTRVMPEPIERSTYLLAACVATLVSM</sequence>
<gene>
    <name evidence="2" type="ORF">I41_49340</name>
</gene>
<keyword evidence="3" id="KW-1185">Reference proteome</keyword>
<proteinExistence type="predicted"/>
<evidence type="ECO:0000256" key="1">
    <source>
        <dbReference type="SAM" id="Phobius"/>
    </source>
</evidence>
<keyword evidence="1" id="KW-0812">Transmembrane</keyword>
<keyword evidence="1" id="KW-0472">Membrane</keyword>
<dbReference type="Proteomes" id="UP000317909">
    <property type="component" value="Chromosome"/>
</dbReference>
<dbReference type="RefSeq" id="WP_145435474.1">
    <property type="nucleotide sequence ID" value="NZ_CP036339.1"/>
</dbReference>
<reference evidence="2 3" key="1">
    <citation type="submission" date="2019-02" db="EMBL/GenBank/DDBJ databases">
        <title>Deep-cultivation of Planctomycetes and their phenomic and genomic characterization uncovers novel biology.</title>
        <authorList>
            <person name="Wiegand S."/>
            <person name="Jogler M."/>
            <person name="Boedeker C."/>
            <person name="Pinto D."/>
            <person name="Vollmers J."/>
            <person name="Rivas-Marin E."/>
            <person name="Kohn T."/>
            <person name="Peeters S.H."/>
            <person name="Heuer A."/>
            <person name="Rast P."/>
            <person name="Oberbeckmann S."/>
            <person name="Bunk B."/>
            <person name="Jeske O."/>
            <person name="Meyerdierks A."/>
            <person name="Storesund J.E."/>
            <person name="Kallscheuer N."/>
            <person name="Luecker S."/>
            <person name="Lage O.M."/>
            <person name="Pohl T."/>
            <person name="Merkel B.J."/>
            <person name="Hornburger P."/>
            <person name="Mueller R.-W."/>
            <person name="Bruemmer F."/>
            <person name="Labrenz M."/>
            <person name="Spormann A.M."/>
            <person name="Op den Camp H."/>
            <person name="Overmann J."/>
            <person name="Amann R."/>
            <person name="Jetten M.S.M."/>
            <person name="Mascher T."/>
            <person name="Medema M.H."/>
            <person name="Devos D.P."/>
            <person name="Kaster A.-K."/>
            <person name="Ovreas L."/>
            <person name="Rohde M."/>
            <person name="Galperin M.Y."/>
            <person name="Jogler C."/>
        </authorList>
    </citation>
    <scope>NUCLEOTIDE SEQUENCE [LARGE SCALE GENOMIC DNA]</scope>
    <source>
        <strain evidence="2 3">I41</strain>
    </source>
</reference>
<dbReference type="AlphaFoldDB" id="A0A517U4Z8"/>